<dbReference type="PROSITE" id="PS50893">
    <property type="entry name" value="ABC_TRANSPORTER_2"/>
    <property type="match status" value="1"/>
</dbReference>
<dbReference type="SMART" id="SM00382">
    <property type="entry name" value="AAA"/>
    <property type="match status" value="1"/>
</dbReference>
<evidence type="ECO:0000256" key="4">
    <source>
        <dbReference type="ARBA" id="ARBA00022519"/>
    </source>
</evidence>
<name>A0A1M6V1H7_9BURK</name>
<dbReference type="GO" id="GO:0005524">
    <property type="term" value="F:ATP binding"/>
    <property type="evidence" value="ECO:0007669"/>
    <property type="project" value="UniProtKB-KW"/>
</dbReference>
<keyword evidence="5" id="KW-0547">Nucleotide-binding</keyword>
<gene>
    <name evidence="8" type="ORF">SAMN05192548_103639</name>
</gene>
<dbReference type="RefSeq" id="WP_073431392.1">
    <property type="nucleotide sequence ID" value="NZ_CADFGY010000005.1"/>
</dbReference>
<dbReference type="PANTHER" id="PTHR46743">
    <property type="entry name" value="TEICHOIC ACIDS EXPORT ATP-BINDING PROTEIN TAGH"/>
    <property type="match status" value="1"/>
</dbReference>
<dbReference type="InterPro" id="IPR003439">
    <property type="entry name" value="ABC_transporter-like_ATP-bd"/>
</dbReference>
<evidence type="ECO:0000256" key="3">
    <source>
        <dbReference type="ARBA" id="ARBA00022475"/>
    </source>
</evidence>
<protein>
    <submittedName>
        <fullName evidence="8">Lipopolysaccharide transport system ATP-binding protein</fullName>
    </submittedName>
</protein>
<evidence type="ECO:0000313" key="8">
    <source>
        <dbReference type="EMBL" id="SHK75156.1"/>
    </source>
</evidence>
<dbReference type="Gene3D" id="2.70.50.60">
    <property type="entry name" value="abc- transporter (atp binding component) like domain"/>
    <property type="match status" value="1"/>
</dbReference>
<organism evidence="8 9">
    <name type="scientific">Paraburkholderia terricola</name>
    <dbReference type="NCBI Taxonomy" id="169427"/>
    <lineage>
        <taxon>Bacteria</taxon>
        <taxon>Pseudomonadati</taxon>
        <taxon>Pseudomonadota</taxon>
        <taxon>Betaproteobacteria</taxon>
        <taxon>Burkholderiales</taxon>
        <taxon>Burkholderiaceae</taxon>
        <taxon>Paraburkholderia</taxon>
    </lineage>
</organism>
<dbReference type="Pfam" id="PF00005">
    <property type="entry name" value="ABC_tran"/>
    <property type="match status" value="1"/>
</dbReference>
<dbReference type="CDD" id="cd10147">
    <property type="entry name" value="Wzt_C-like"/>
    <property type="match status" value="1"/>
</dbReference>
<dbReference type="GO" id="GO:0016887">
    <property type="term" value="F:ATP hydrolysis activity"/>
    <property type="evidence" value="ECO:0007669"/>
    <property type="project" value="InterPro"/>
</dbReference>
<dbReference type="CDD" id="cd03220">
    <property type="entry name" value="ABC_KpsT_Wzt"/>
    <property type="match status" value="1"/>
</dbReference>
<proteinExistence type="inferred from homology"/>
<feature type="domain" description="ABC transporter" evidence="7">
    <location>
        <begin position="39"/>
        <end position="259"/>
    </location>
</feature>
<accession>A0A1M6V1H7</accession>
<keyword evidence="4" id="KW-0997">Cell inner membrane</keyword>
<dbReference type="GO" id="GO:0140359">
    <property type="term" value="F:ABC-type transporter activity"/>
    <property type="evidence" value="ECO:0007669"/>
    <property type="project" value="InterPro"/>
</dbReference>
<dbReference type="Pfam" id="PF14524">
    <property type="entry name" value="Wzt_C"/>
    <property type="match status" value="1"/>
</dbReference>
<keyword evidence="2" id="KW-0813">Transport</keyword>
<evidence type="ECO:0000259" key="7">
    <source>
        <dbReference type="PROSITE" id="PS50893"/>
    </source>
</evidence>
<evidence type="ECO:0000256" key="5">
    <source>
        <dbReference type="ARBA" id="ARBA00022741"/>
    </source>
</evidence>
<dbReference type="EMBL" id="FRAB01000036">
    <property type="protein sequence ID" value="SHK75156.1"/>
    <property type="molecule type" value="Genomic_DNA"/>
</dbReference>
<dbReference type="PANTHER" id="PTHR46743:SF2">
    <property type="entry name" value="TEICHOIC ACIDS EXPORT ATP-BINDING PROTEIN TAGH"/>
    <property type="match status" value="1"/>
</dbReference>
<keyword evidence="4" id="KW-0472">Membrane</keyword>
<evidence type="ECO:0000256" key="1">
    <source>
        <dbReference type="ARBA" id="ARBA00005417"/>
    </source>
</evidence>
<dbReference type="SUPFAM" id="SSF52540">
    <property type="entry name" value="P-loop containing nucleoside triphosphate hydrolases"/>
    <property type="match status" value="1"/>
</dbReference>
<keyword evidence="6 8" id="KW-0067">ATP-binding</keyword>
<dbReference type="InterPro" id="IPR027417">
    <property type="entry name" value="P-loop_NTPase"/>
</dbReference>
<evidence type="ECO:0000256" key="2">
    <source>
        <dbReference type="ARBA" id="ARBA00022448"/>
    </source>
</evidence>
<dbReference type="Gene3D" id="3.40.50.300">
    <property type="entry name" value="P-loop containing nucleotide triphosphate hydrolases"/>
    <property type="match status" value="1"/>
</dbReference>
<evidence type="ECO:0000313" key="9">
    <source>
        <dbReference type="Proteomes" id="UP000184395"/>
    </source>
</evidence>
<dbReference type="OrthoDB" id="9778870at2"/>
<dbReference type="InterPro" id="IPR003593">
    <property type="entry name" value="AAA+_ATPase"/>
</dbReference>
<dbReference type="Proteomes" id="UP000184395">
    <property type="component" value="Unassembled WGS sequence"/>
</dbReference>
<reference evidence="8 9" key="1">
    <citation type="submission" date="2016-11" db="EMBL/GenBank/DDBJ databases">
        <authorList>
            <person name="Jaros S."/>
            <person name="Januszkiewicz K."/>
            <person name="Wedrychowicz H."/>
        </authorList>
    </citation>
    <scope>NUCLEOTIDE SEQUENCE [LARGE SCALE GENOMIC DNA]</scope>
    <source>
        <strain evidence="8 9">LMG 20594</strain>
    </source>
</reference>
<sequence length="459" mass="50213">MSSDNLAIRVIHVGKSYSIYDRPQDRLKRAMFYRLGLLLPGFNVRAVAAATEFHALKDVSLDIARGQTVGVIGRNGSGKSTLLQIICGTLAPSAGDVQVHGRVAALLELGAGFNPEFTGRENVYLNAALLGLKRKQIDERLEAIFEFADIGAFVDQPVKKYSSGMYVRLAFAVLAHVDADVLIIDEALAVGDAFFTQKCMRFLRTFMKTGTVLFVSHDTNAVINLCERVVWLDKGSVRAVGPAKEICEQYLEAYYQAQHEASGAAVSGQRNAVLSGSVEVDQHYHDQRSDLINGSTCRNDIEVFTFQEDANGFGLGGAKITHVGLVDDEGRRLTWVVGGESVCVEVRAETLQPLARPIIGFLARDRLGQNLFGENTYITTQLTPMHTSAGTTLTARFRFHMPRMPVGDYSITAAVADGTQDEHVVHHWVHDAIIFKSHSTSVSTGLLGLPMRSVELESE</sequence>
<dbReference type="STRING" id="169427.SAMN05192548_103639"/>
<dbReference type="GO" id="GO:0016020">
    <property type="term" value="C:membrane"/>
    <property type="evidence" value="ECO:0007669"/>
    <property type="project" value="InterPro"/>
</dbReference>
<evidence type="ECO:0000256" key="6">
    <source>
        <dbReference type="ARBA" id="ARBA00022840"/>
    </source>
</evidence>
<keyword evidence="3" id="KW-1003">Cell membrane</keyword>
<comment type="similarity">
    <text evidence="1">Belongs to the ABC transporter superfamily.</text>
</comment>
<dbReference type="InterPro" id="IPR029439">
    <property type="entry name" value="Wzt_C"/>
</dbReference>
<dbReference type="InterPro" id="IPR015860">
    <property type="entry name" value="ABC_transpr_TagH-like"/>
</dbReference>
<dbReference type="InterPro" id="IPR050683">
    <property type="entry name" value="Bact_Polysacc_Export_ATP-bd"/>
</dbReference>
<dbReference type="AlphaFoldDB" id="A0A1M6V1H7"/>